<dbReference type="Pfam" id="PF07731">
    <property type="entry name" value="Cu-oxidase_2"/>
    <property type="match status" value="1"/>
</dbReference>
<keyword evidence="3" id="KW-0560">Oxidoreductase</keyword>
<dbReference type="AlphaFoldDB" id="A0A166CZS8"/>
<keyword evidence="7" id="KW-0732">Signal</keyword>
<protein>
    <submittedName>
        <fullName evidence="11">Coriolopsis Gallica laccase T2 copper depleted</fullName>
    </submittedName>
</protein>
<dbReference type="Proteomes" id="UP000076798">
    <property type="component" value="Unassembled WGS sequence"/>
</dbReference>
<evidence type="ECO:0000259" key="10">
    <source>
        <dbReference type="Pfam" id="PF07732"/>
    </source>
</evidence>
<evidence type="ECO:0000256" key="4">
    <source>
        <dbReference type="ARBA" id="ARBA00023008"/>
    </source>
</evidence>
<dbReference type="CDD" id="cd13903">
    <property type="entry name" value="CuRO_3_Tv-LCC_like"/>
    <property type="match status" value="1"/>
</dbReference>
<dbReference type="InterPro" id="IPR033138">
    <property type="entry name" value="Cu_oxidase_CS"/>
</dbReference>
<reference evidence="11 12" key="1">
    <citation type="journal article" date="2016" name="Mol. Biol. Evol.">
        <title>Comparative Genomics of Early-Diverging Mushroom-Forming Fungi Provides Insights into the Origins of Lignocellulose Decay Capabilities.</title>
        <authorList>
            <person name="Nagy L.G."/>
            <person name="Riley R."/>
            <person name="Tritt A."/>
            <person name="Adam C."/>
            <person name="Daum C."/>
            <person name="Floudas D."/>
            <person name="Sun H."/>
            <person name="Yadav J.S."/>
            <person name="Pangilinan J."/>
            <person name="Larsson K.H."/>
            <person name="Matsuura K."/>
            <person name="Barry K."/>
            <person name="Labutti K."/>
            <person name="Kuo R."/>
            <person name="Ohm R.A."/>
            <person name="Bhattacharya S.S."/>
            <person name="Shirouzu T."/>
            <person name="Yoshinaga Y."/>
            <person name="Martin F.M."/>
            <person name="Grigoriev I.V."/>
            <person name="Hibbett D.S."/>
        </authorList>
    </citation>
    <scope>NUCLEOTIDE SEQUENCE [LARGE SCALE GENOMIC DNA]</scope>
    <source>
        <strain evidence="11 12">HHB10207 ss-3</strain>
    </source>
</reference>
<dbReference type="GO" id="GO:0005507">
    <property type="term" value="F:copper ion binding"/>
    <property type="evidence" value="ECO:0007669"/>
    <property type="project" value="InterPro"/>
</dbReference>
<keyword evidence="2" id="KW-0479">Metal-binding</keyword>
<keyword evidence="4" id="KW-0186">Copper</keyword>
<proteinExistence type="inferred from homology"/>
<feature type="chain" id="PRO_5007871914" evidence="7">
    <location>
        <begin position="22"/>
        <end position="523"/>
    </location>
</feature>
<gene>
    <name evidence="11" type="ORF">SISSUDRAFT_1129185</name>
</gene>
<evidence type="ECO:0000256" key="7">
    <source>
        <dbReference type="SAM" id="SignalP"/>
    </source>
</evidence>
<feature type="domain" description="Plastocyanin-like" evidence="9">
    <location>
        <begin position="371"/>
        <end position="492"/>
    </location>
</feature>
<keyword evidence="6" id="KW-0325">Glycoprotein</keyword>
<dbReference type="Pfam" id="PF00394">
    <property type="entry name" value="Cu-oxidase"/>
    <property type="match status" value="1"/>
</dbReference>
<evidence type="ECO:0000259" key="9">
    <source>
        <dbReference type="Pfam" id="PF07731"/>
    </source>
</evidence>
<dbReference type="FunFam" id="2.60.40.420:FF:000045">
    <property type="entry name" value="Laccase 2"/>
    <property type="match status" value="1"/>
</dbReference>
<evidence type="ECO:0000313" key="12">
    <source>
        <dbReference type="Proteomes" id="UP000076798"/>
    </source>
</evidence>
<dbReference type="InterPro" id="IPR001117">
    <property type="entry name" value="Cu-oxidase_2nd"/>
</dbReference>
<dbReference type="InterPro" id="IPR011707">
    <property type="entry name" value="Cu-oxidase-like_N"/>
</dbReference>
<dbReference type="Gene3D" id="2.60.40.420">
    <property type="entry name" value="Cupredoxins - blue copper proteins"/>
    <property type="match status" value="3"/>
</dbReference>
<evidence type="ECO:0000256" key="5">
    <source>
        <dbReference type="ARBA" id="ARBA00023157"/>
    </source>
</evidence>
<dbReference type="Pfam" id="PF07732">
    <property type="entry name" value="Cu-oxidase_3"/>
    <property type="match status" value="1"/>
</dbReference>
<organism evidence="11 12">
    <name type="scientific">Sistotremastrum suecicum HHB10207 ss-3</name>
    <dbReference type="NCBI Taxonomy" id="1314776"/>
    <lineage>
        <taxon>Eukaryota</taxon>
        <taxon>Fungi</taxon>
        <taxon>Dikarya</taxon>
        <taxon>Basidiomycota</taxon>
        <taxon>Agaricomycotina</taxon>
        <taxon>Agaricomycetes</taxon>
        <taxon>Sistotremastrales</taxon>
        <taxon>Sistotremastraceae</taxon>
        <taxon>Sistotremastrum</taxon>
    </lineage>
</organism>
<accession>A0A166CZS8</accession>
<dbReference type="OrthoDB" id="2121828at2759"/>
<name>A0A166CZS8_9AGAM</name>
<dbReference type="STRING" id="1314776.A0A166CZS8"/>
<evidence type="ECO:0000256" key="1">
    <source>
        <dbReference type="ARBA" id="ARBA00010609"/>
    </source>
</evidence>
<dbReference type="EMBL" id="KV428072">
    <property type="protein sequence ID" value="KZT38003.1"/>
    <property type="molecule type" value="Genomic_DNA"/>
</dbReference>
<feature type="signal peptide" evidence="7">
    <location>
        <begin position="1"/>
        <end position="21"/>
    </location>
</feature>
<dbReference type="PROSITE" id="PS00079">
    <property type="entry name" value="MULTICOPPER_OXIDASE1"/>
    <property type="match status" value="2"/>
</dbReference>
<evidence type="ECO:0000256" key="2">
    <source>
        <dbReference type="ARBA" id="ARBA00022723"/>
    </source>
</evidence>
<evidence type="ECO:0000256" key="6">
    <source>
        <dbReference type="ARBA" id="ARBA00023180"/>
    </source>
</evidence>
<dbReference type="InterPro" id="IPR008972">
    <property type="entry name" value="Cupredoxin"/>
</dbReference>
<dbReference type="InterPro" id="IPR011706">
    <property type="entry name" value="Cu-oxidase_C"/>
</dbReference>
<comment type="similarity">
    <text evidence="1">Belongs to the multicopper oxidase family.</text>
</comment>
<evidence type="ECO:0000256" key="3">
    <source>
        <dbReference type="ARBA" id="ARBA00023002"/>
    </source>
</evidence>
<keyword evidence="5" id="KW-1015">Disulfide bond</keyword>
<dbReference type="SUPFAM" id="SSF49503">
    <property type="entry name" value="Cupredoxins"/>
    <property type="match status" value="3"/>
</dbReference>
<dbReference type="InterPro" id="IPR002355">
    <property type="entry name" value="Cu_oxidase_Cu_BS"/>
</dbReference>
<feature type="domain" description="Plastocyanin-like" evidence="10">
    <location>
        <begin position="32"/>
        <end position="150"/>
    </location>
</feature>
<dbReference type="PROSITE" id="PS00080">
    <property type="entry name" value="MULTICOPPER_OXIDASE2"/>
    <property type="match status" value="1"/>
</dbReference>
<dbReference type="GO" id="GO:0016491">
    <property type="term" value="F:oxidoreductase activity"/>
    <property type="evidence" value="ECO:0007669"/>
    <property type="project" value="UniProtKB-KW"/>
</dbReference>
<dbReference type="PANTHER" id="PTHR11709:SF511">
    <property type="entry name" value="LACCASE"/>
    <property type="match status" value="1"/>
</dbReference>
<keyword evidence="12" id="KW-1185">Reference proteome</keyword>
<dbReference type="InterPro" id="IPR045087">
    <property type="entry name" value="Cu-oxidase_fam"/>
</dbReference>
<evidence type="ECO:0000313" key="11">
    <source>
        <dbReference type="EMBL" id="KZT38003.1"/>
    </source>
</evidence>
<sequence length="523" mass="56381">MSPSLFSLLPLALALVRFADAATQHYSLNLGTANVNPDGFNRTAITINGKFGGPLLTANKNDRIEANVINSLFNPAVFQSTSIHWHGMFQHRSATEDGVGFVTQCPIIPGGSYDYSFSTAGQTGTYWYHSHVSTQYCDGLRGPLVIYDPQDPFKHLYDVDNENTVITLGDWYHQPALAEFADPTIIAPTPDSVLINGHGRYVNGPNSTVSVIPVAHGLKYRFRLINLSCLTYFTVSLDGHNFTVIEADGVEHQPLVVDSLTIFVGQRYSIIVNANQPIGNYWFRVVPGPSIVNQASSTDPALNNAIFRYIGAPPIQPTTTPTPSTNPLVEASMVPLINPGAPGGSTPPDVAHVLTVGLNSPNWTINGTSFYPPSVPVLLQILSGAETAQDILPAGSIITLPSNATVEISIPDTNPIARTHPFHLHGHNFDVIRSAGQTDFNYINPPRRDVVAVNGGNVTFRFQTNNPGPWILHCHIDWHFKQGLAVVLAEDPAGVIKGPGSTTPPPAWNKLCAAFNASGLPPV</sequence>
<evidence type="ECO:0000259" key="8">
    <source>
        <dbReference type="Pfam" id="PF00394"/>
    </source>
</evidence>
<dbReference type="PANTHER" id="PTHR11709">
    <property type="entry name" value="MULTI-COPPER OXIDASE"/>
    <property type="match status" value="1"/>
</dbReference>
<feature type="domain" description="Plastocyanin-like" evidence="8">
    <location>
        <begin position="162"/>
        <end position="311"/>
    </location>
</feature>